<evidence type="ECO:0000259" key="5">
    <source>
        <dbReference type="Pfam" id="PF26335"/>
    </source>
</evidence>
<feature type="signal peptide" evidence="3">
    <location>
        <begin position="1"/>
        <end position="22"/>
    </location>
</feature>
<evidence type="ECO:0000256" key="2">
    <source>
        <dbReference type="SAM" id="Phobius"/>
    </source>
</evidence>
<gene>
    <name evidence="6" type="ORF">B0J13DRAFT_434803</name>
</gene>
<name>A0A9P9FCJ9_9HYPO</name>
<proteinExistence type="inferred from homology"/>
<accession>A0A9P9FCJ9</accession>
<dbReference type="Gene3D" id="3.40.710.10">
    <property type="entry name" value="DD-peptidase/beta-lactamase superfamily"/>
    <property type="match status" value="1"/>
</dbReference>
<dbReference type="AlphaFoldDB" id="A0A9P9FCJ9"/>
<dbReference type="Proteomes" id="UP000717696">
    <property type="component" value="Unassembled WGS sequence"/>
</dbReference>
<keyword evidence="3" id="KW-0732">Signal</keyword>
<dbReference type="Pfam" id="PF00144">
    <property type="entry name" value="Beta-lactamase"/>
    <property type="match status" value="1"/>
</dbReference>
<dbReference type="PANTHER" id="PTHR22935:SF95">
    <property type="entry name" value="BETA-LACTAMASE-LIKE 1-RELATED"/>
    <property type="match status" value="1"/>
</dbReference>
<dbReference type="PANTHER" id="PTHR22935">
    <property type="entry name" value="PENICILLIN-BINDING PROTEIN"/>
    <property type="match status" value="1"/>
</dbReference>
<keyword evidence="2" id="KW-0812">Transmembrane</keyword>
<feature type="domain" description="Beta-lactamase-like ARB-00930-like C-terminal" evidence="5">
    <location>
        <begin position="421"/>
        <end position="574"/>
    </location>
</feature>
<reference evidence="6" key="1">
    <citation type="journal article" date="2021" name="Nat. Commun.">
        <title>Genetic determinants of endophytism in the Arabidopsis root mycobiome.</title>
        <authorList>
            <person name="Mesny F."/>
            <person name="Miyauchi S."/>
            <person name="Thiergart T."/>
            <person name="Pickel B."/>
            <person name="Atanasova L."/>
            <person name="Karlsson M."/>
            <person name="Huettel B."/>
            <person name="Barry K.W."/>
            <person name="Haridas S."/>
            <person name="Chen C."/>
            <person name="Bauer D."/>
            <person name="Andreopoulos W."/>
            <person name="Pangilinan J."/>
            <person name="LaButti K."/>
            <person name="Riley R."/>
            <person name="Lipzen A."/>
            <person name="Clum A."/>
            <person name="Drula E."/>
            <person name="Henrissat B."/>
            <person name="Kohler A."/>
            <person name="Grigoriev I.V."/>
            <person name="Martin F.M."/>
            <person name="Hacquard S."/>
        </authorList>
    </citation>
    <scope>NUCLEOTIDE SEQUENCE</scope>
    <source>
        <strain evidence="6">MPI-CAGE-AT-0021</strain>
    </source>
</reference>
<evidence type="ECO:0000256" key="1">
    <source>
        <dbReference type="ARBA" id="ARBA00038473"/>
    </source>
</evidence>
<keyword evidence="7" id="KW-1185">Reference proteome</keyword>
<evidence type="ECO:0000259" key="4">
    <source>
        <dbReference type="Pfam" id="PF00144"/>
    </source>
</evidence>
<feature type="domain" description="Beta-lactamase-related" evidence="4">
    <location>
        <begin position="92"/>
        <end position="394"/>
    </location>
</feature>
<evidence type="ECO:0000313" key="7">
    <source>
        <dbReference type="Proteomes" id="UP000717696"/>
    </source>
</evidence>
<dbReference type="InterPro" id="IPR051478">
    <property type="entry name" value="Beta-lactamase-like_AB/R"/>
</dbReference>
<dbReference type="InterPro" id="IPR058664">
    <property type="entry name" value="ARB_00930-like_C"/>
</dbReference>
<dbReference type="InterPro" id="IPR012338">
    <property type="entry name" value="Beta-lactam/transpept-like"/>
</dbReference>
<keyword evidence="2" id="KW-1133">Transmembrane helix</keyword>
<comment type="caution">
    <text evidence="6">The sequence shown here is derived from an EMBL/GenBank/DDBJ whole genome shotgun (WGS) entry which is preliminary data.</text>
</comment>
<dbReference type="EMBL" id="JAGMUU010000003">
    <property type="protein sequence ID" value="KAH7157346.1"/>
    <property type="molecule type" value="Genomic_DNA"/>
</dbReference>
<protein>
    <submittedName>
        <fullName evidence="6">Beta-lactamase/transpeptidase-like protein</fullName>
    </submittedName>
</protein>
<feature type="transmembrane region" description="Helical" evidence="2">
    <location>
        <begin position="587"/>
        <end position="609"/>
    </location>
</feature>
<feature type="chain" id="PRO_5040216052" evidence="3">
    <location>
        <begin position="23"/>
        <end position="610"/>
    </location>
</feature>
<dbReference type="SUPFAM" id="SSF56601">
    <property type="entry name" value="beta-lactamase/transpeptidase-like"/>
    <property type="match status" value="1"/>
</dbReference>
<dbReference type="Pfam" id="PF26335">
    <property type="entry name" value="ARB_00930_C"/>
    <property type="match status" value="1"/>
</dbReference>
<keyword evidence="2" id="KW-0472">Membrane</keyword>
<organism evidence="6 7">
    <name type="scientific">Dactylonectria estremocensis</name>
    <dbReference type="NCBI Taxonomy" id="1079267"/>
    <lineage>
        <taxon>Eukaryota</taxon>
        <taxon>Fungi</taxon>
        <taxon>Dikarya</taxon>
        <taxon>Ascomycota</taxon>
        <taxon>Pezizomycotina</taxon>
        <taxon>Sordariomycetes</taxon>
        <taxon>Hypocreomycetidae</taxon>
        <taxon>Hypocreales</taxon>
        <taxon>Nectriaceae</taxon>
        <taxon>Dactylonectria</taxon>
    </lineage>
</organism>
<evidence type="ECO:0000313" key="6">
    <source>
        <dbReference type="EMBL" id="KAH7157346.1"/>
    </source>
</evidence>
<dbReference type="OrthoDB" id="10250282at2759"/>
<sequence>MPSLSKLAVLAVGAFTLADAKACPPMGAVFPAPQAPSQNTAVKKAVSALKGALDEQTSALFEASALSVGVKSIHEDDPLFTYHFTPPKAGSGAQEVGDDTMYRIASVSKLFTVLAALQNTDIDMNASVLKYLPQLNETATDDPILSLNWEEITVASLAGHLSGLGVDLAQDLGVVGSEAWVQMGLPEFSAKTGPTCSGLPGTTPCTREDLIEQVNRRPPIYEPYTVPVYSNIGLAMLGLVVEAASNKTFNEIVTQDILDVVGMKHTSTGKPPGAEDIFIPEGDSIWNSTLEVFDSAGGMYSSLGDLQAFGEAILTNKLLSPVETRKWMKPASATSSWGYMVGHPWEILRTDNVTSDGRLIDIYAKSGDLGLYHTLTALVPDYDLVVTVIMAGAEASAPYGAAMAFSAVVQALLPAIEVAGREQAKATYVGKYTQQSTNSSITFKMDDGPGLLISEWTVRGYNVLRNIGGYSWATLETGQVSSKPPVAARVYPTNLQNEDEDQVAWRAVFDNTNATADAALDSKLFFKDGSCQTWFLQDRQTYNFLSLDEFVFTESEGEAQTVKSPAFNVTLSKVHPAPEKKTSAGSVAAGAPAGVLGAALMALSVLVSLF</sequence>
<dbReference type="InterPro" id="IPR001466">
    <property type="entry name" value="Beta-lactam-related"/>
</dbReference>
<evidence type="ECO:0000256" key="3">
    <source>
        <dbReference type="SAM" id="SignalP"/>
    </source>
</evidence>
<comment type="similarity">
    <text evidence="1">Belongs to the beta-lactamase family.</text>
</comment>